<dbReference type="RefSeq" id="WP_035665222.1">
    <property type="nucleotide sequence ID" value="NZ_BAUV01000022.1"/>
</dbReference>
<protein>
    <submittedName>
        <fullName evidence="3">Putative tyrosine recombinase</fullName>
    </submittedName>
</protein>
<evidence type="ECO:0000259" key="2">
    <source>
        <dbReference type="PROSITE" id="PS51898"/>
    </source>
</evidence>
<dbReference type="eggNOG" id="COG4974">
    <property type="taxonomic scope" value="Bacteria"/>
</dbReference>
<evidence type="ECO:0000313" key="4">
    <source>
        <dbReference type="Proteomes" id="UP000018896"/>
    </source>
</evidence>
<dbReference type="Gene3D" id="1.10.443.10">
    <property type="entry name" value="Intergrase catalytic core"/>
    <property type="match status" value="1"/>
</dbReference>
<dbReference type="GO" id="GO:0006310">
    <property type="term" value="P:DNA recombination"/>
    <property type="evidence" value="ECO:0007669"/>
    <property type="project" value="UniProtKB-KW"/>
</dbReference>
<accession>W4QU52</accession>
<keyword evidence="4" id="KW-1185">Reference proteome</keyword>
<dbReference type="PANTHER" id="PTHR30349">
    <property type="entry name" value="PHAGE INTEGRASE-RELATED"/>
    <property type="match status" value="1"/>
</dbReference>
<dbReference type="PANTHER" id="PTHR30349:SF64">
    <property type="entry name" value="PROPHAGE INTEGRASE INTD-RELATED"/>
    <property type="match status" value="1"/>
</dbReference>
<gene>
    <name evidence="3" type="ORF">JCM9157_2820</name>
</gene>
<dbReference type="InterPro" id="IPR013762">
    <property type="entry name" value="Integrase-like_cat_sf"/>
</dbReference>
<dbReference type="Proteomes" id="UP000018896">
    <property type="component" value="Unassembled WGS sequence"/>
</dbReference>
<organism evidence="3 4">
    <name type="scientific">Halalkalibacter akibai (strain ATCC 43226 / DSM 21942 / CIP 109018 / JCM 9157 / 1139)</name>
    <name type="common">Bacillus akibai</name>
    <dbReference type="NCBI Taxonomy" id="1236973"/>
    <lineage>
        <taxon>Bacteria</taxon>
        <taxon>Bacillati</taxon>
        <taxon>Bacillota</taxon>
        <taxon>Bacilli</taxon>
        <taxon>Bacillales</taxon>
        <taxon>Bacillaceae</taxon>
        <taxon>Halalkalibacter</taxon>
    </lineage>
</organism>
<evidence type="ECO:0000313" key="3">
    <source>
        <dbReference type="EMBL" id="GAE35700.1"/>
    </source>
</evidence>
<dbReference type="GO" id="GO:0015074">
    <property type="term" value="P:DNA integration"/>
    <property type="evidence" value="ECO:0007669"/>
    <property type="project" value="InterPro"/>
</dbReference>
<name>W4QU52_HALA3</name>
<dbReference type="Pfam" id="PF00589">
    <property type="entry name" value="Phage_integrase"/>
    <property type="match status" value="1"/>
</dbReference>
<dbReference type="InterPro" id="IPR011010">
    <property type="entry name" value="DNA_brk_join_enz"/>
</dbReference>
<proteinExistence type="predicted"/>
<keyword evidence="1" id="KW-0233">DNA recombination</keyword>
<feature type="domain" description="Tyr recombinase" evidence="2">
    <location>
        <begin position="125"/>
        <end position="299"/>
    </location>
</feature>
<dbReference type="InterPro" id="IPR050090">
    <property type="entry name" value="Tyrosine_recombinase_XerCD"/>
</dbReference>
<dbReference type="OrthoDB" id="111144at2"/>
<dbReference type="PROSITE" id="PS51898">
    <property type="entry name" value="TYR_RECOMBINASE"/>
    <property type="match status" value="1"/>
</dbReference>
<dbReference type="InterPro" id="IPR002104">
    <property type="entry name" value="Integrase_catalytic"/>
</dbReference>
<sequence>MCNFKLKIEEYNKTCKLAVSTKKEYVKALQLFCDFLSLKLKCSVEEVDLKRIYVVRIKSGDIYTPIRSTLLDEFLYESADKSYYRLKTLSCALKSFFRYLYRNENFPDVTSTMKFDIKKYKEKRKPIRILSKHEILKLFNSIVTHSEDLISEVLLFSLLFSTGMRISELLDIKINEIDFEREMLLLEKTKNRRERIVSLRNGFGEVLKYYCTTNDLSESDYLFGHKFSKDKLRSKLKKYLKKANLPYVRIHSIRHSFATHMLDAGSHIFIVQQLLGHEYLSSTRSYVAPNYTRNKNIVIKEHHIVYKKIEDKINAVLQI</sequence>
<dbReference type="SUPFAM" id="SSF56349">
    <property type="entry name" value="DNA breaking-rejoining enzymes"/>
    <property type="match status" value="1"/>
</dbReference>
<reference evidence="3 4" key="1">
    <citation type="journal article" date="2014" name="Genome Announc.">
        <title>Draft Genome Sequences of Three Alkaliphilic Bacillus Strains, Bacillus wakoensis JCM 9140T, Bacillus akibai JCM 9157T, and Bacillus hemicellulosilyticus JCM 9152T.</title>
        <authorList>
            <person name="Yuki M."/>
            <person name="Oshima K."/>
            <person name="Suda W."/>
            <person name="Oshida Y."/>
            <person name="Kitamura K."/>
            <person name="Iida T."/>
            <person name="Hattori M."/>
            <person name="Ohkuma M."/>
        </authorList>
    </citation>
    <scope>NUCLEOTIDE SEQUENCE [LARGE SCALE GENOMIC DNA]</scope>
    <source>
        <strain evidence="3 4">JCM 9157</strain>
    </source>
</reference>
<comment type="caution">
    <text evidence="3">The sequence shown here is derived from an EMBL/GenBank/DDBJ whole genome shotgun (WGS) entry which is preliminary data.</text>
</comment>
<dbReference type="AlphaFoldDB" id="W4QU52"/>
<dbReference type="GO" id="GO:0003677">
    <property type="term" value="F:DNA binding"/>
    <property type="evidence" value="ECO:0007669"/>
    <property type="project" value="InterPro"/>
</dbReference>
<dbReference type="STRING" id="1236973.JCM9157_2820"/>
<evidence type="ECO:0000256" key="1">
    <source>
        <dbReference type="ARBA" id="ARBA00023172"/>
    </source>
</evidence>
<dbReference type="EMBL" id="BAUV01000022">
    <property type="protein sequence ID" value="GAE35700.1"/>
    <property type="molecule type" value="Genomic_DNA"/>
</dbReference>